<organism evidence="2 3">
    <name type="scientific">Penicillium chrysogenum</name>
    <name type="common">Penicillium notatum</name>
    <dbReference type="NCBI Taxonomy" id="5076"/>
    <lineage>
        <taxon>Eukaryota</taxon>
        <taxon>Fungi</taxon>
        <taxon>Dikarya</taxon>
        <taxon>Ascomycota</taxon>
        <taxon>Pezizomycotina</taxon>
        <taxon>Eurotiomycetes</taxon>
        <taxon>Eurotiomycetidae</taxon>
        <taxon>Eurotiales</taxon>
        <taxon>Aspergillaceae</taxon>
        <taxon>Penicillium</taxon>
        <taxon>Penicillium chrysogenum species complex</taxon>
    </lineage>
</organism>
<name>A0ABQ8WNF2_PENCH</name>
<accession>A0ABQ8WNF2</accession>
<evidence type="ECO:0000313" key="2">
    <source>
        <dbReference type="EMBL" id="KAJ5274257.1"/>
    </source>
</evidence>
<keyword evidence="1" id="KW-1133">Transmembrane helix</keyword>
<comment type="caution">
    <text evidence="2">The sequence shown here is derived from an EMBL/GenBank/DDBJ whole genome shotgun (WGS) entry which is preliminary data.</text>
</comment>
<evidence type="ECO:0000256" key="1">
    <source>
        <dbReference type="SAM" id="Phobius"/>
    </source>
</evidence>
<evidence type="ECO:0000313" key="3">
    <source>
        <dbReference type="Proteomes" id="UP001220256"/>
    </source>
</evidence>
<gene>
    <name evidence="2" type="ORF">N7505_002802</name>
</gene>
<dbReference type="Proteomes" id="UP001220256">
    <property type="component" value="Unassembled WGS sequence"/>
</dbReference>
<feature type="transmembrane region" description="Helical" evidence="1">
    <location>
        <begin position="68"/>
        <end position="87"/>
    </location>
</feature>
<reference evidence="2 3" key="1">
    <citation type="journal article" date="2023" name="IMA Fungus">
        <title>Comparative genomic study of the Penicillium genus elucidates a diverse pangenome and 15 lateral gene transfer events.</title>
        <authorList>
            <person name="Petersen C."/>
            <person name="Sorensen T."/>
            <person name="Nielsen M.R."/>
            <person name="Sondergaard T.E."/>
            <person name="Sorensen J.L."/>
            <person name="Fitzpatrick D.A."/>
            <person name="Frisvad J.C."/>
            <person name="Nielsen K.L."/>
        </authorList>
    </citation>
    <scope>NUCLEOTIDE SEQUENCE [LARGE SCALE GENOMIC DNA]</scope>
    <source>
        <strain evidence="2 3">IBT 3361</strain>
    </source>
</reference>
<proteinExistence type="predicted"/>
<keyword evidence="1" id="KW-0812">Transmembrane</keyword>
<keyword evidence="1" id="KW-0472">Membrane</keyword>
<dbReference type="EMBL" id="JAPVEB010000002">
    <property type="protein sequence ID" value="KAJ5274257.1"/>
    <property type="molecule type" value="Genomic_DNA"/>
</dbReference>
<keyword evidence="3" id="KW-1185">Reference proteome</keyword>
<protein>
    <submittedName>
        <fullName evidence="2">Uncharacterized protein</fullName>
    </submittedName>
</protein>
<sequence>MTLLWAYLLGLPPTSFETYRSRPSVEDSNTHFEPSTLTTLLHFGFYLAMIAWHVLEAFVAPPPGKPDLWVVLNALIGAGGFGIAYLWCTWKLYTQCRQISPQVTEESQKKKQ</sequence>